<dbReference type="NCBIfam" id="TIGR01551">
    <property type="entry name" value="major_capsid_P2"/>
    <property type="match status" value="1"/>
</dbReference>
<organism evidence="1 2">
    <name type="scientific">Desulfoluna spongiiphila</name>
    <dbReference type="NCBI Taxonomy" id="419481"/>
    <lineage>
        <taxon>Bacteria</taxon>
        <taxon>Pseudomonadati</taxon>
        <taxon>Thermodesulfobacteriota</taxon>
        <taxon>Desulfobacteria</taxon>
        <taxon>Desulfobacterales</taxon>
        <taxon>Desulfolunaceae</taxon>
        <taxon>Desulfoluna</taxon>
    </lineage>
</organism>
<dbReference type="InterPro" id="IPR006441">
    <property type="entry name" value="Phage_P2_GpN"/>
</dbReference>
<dbReference type="Pfam" id="PF05125">
    <property type="entry name" value="Phage_cap_P2"/>
    <property type="match status" value="1"/>
</dbReference>
<accession>A0A1G5G468</accession>
<sequence length="342" mass="38275">MNNFALKAFNEMCGRLAKQYGIPTVEKAFTVEPTIEQKLQDAIVEKSTFLPKINVFTVDELEGQNILGCAAGPVSGRIDTSIEGNERTPRDLLGLGQRKYRLNKTNSDVYMTYATMDAWAKFPDLAERYTRYVQERIANDREVIGWYGTNSADTTDLDANSMLQDVNKGWMQYVKETVPANILTTGEKQAGEIRIGMDGDFVNLDHAVVELTEGIPPYLRRDLIVLVGSELVAREKTLLAVANGQTPSEKLLSSSAFSIFGGLPWETPSSFPERGLVITSYENLSIYVQSGSWRRQIKEKPEKDRVEDYNSRNEGYVVETPEKFVAVDFSKVKLPNGSDGWA</sequence>
<proteinExistence type="predicted"/>
<protein>
    <submittedName>
        <fullName evidence="1">Phage major capsid protein, P2 family</fullName>
    </submittedName>
</protein>
<dbReference type="OrthoDB" id="5464529at2"/>
<gene>
    <name evidence="1" type="ORF">SAMN05216233_109195</name>
</gene>
<dbReference type="STRING" id="419481.SAMN05216233_109195"/>
<dbReference type="AlphaFoldDB" id="A0A1G5G468"/>
<dbReference type="EMBL" id="FMUX01000009">
    <property type="protein sequence ID" value="SCY46099.1"/>
    <property type="molecule type" value="Genomic_DNA"/>
</dbReference>
<dbReference type="Proteomes" id="UP000198870">
    <property type="component" value="Unassembled WGS sequence"/>
</dbReference>
<evidence type="ECO:0000313" key="2">
    <source>
        <dbReference type="Proteomes" id="UP000198870"/>
    </source>
</evidence>
<name>A0A1G5G468_9BACT</name>
<keyword evidence="2" id="KW-1185">Reference proteome</keyword>
<dbReference type="RefSeq" id="WP_092211254.1">
    <property type="nucleotide sequence ID" value="NZ_FMUX01000009.1"/>
</dbReference>
<reference evidence="1 2" key="1">
    <citation type="submission" date="2016-10" db="EMBL/GenBank/DDBJ databases">
        <authorList>
            <person name="de Groot N.N."/>
        </authorList>
    </citation>
    <scope>NUCLEOTIDE SEQUENCE [LARGE SCALE GENOMIC DNA]</scope>
    <source>
        <strain evidence="1 2">AA1</strain>
    </source>
</reference>
<evidence type="ECO:0000313" key="1">
    <source>
        <dbReference type="EMBL" id="SCY46099.1"/>
    </source>
</evidence>